<dbReference type="InterPro" id="IPR044730">
    <property type="entry name" value="RNase_H-like_dom_plant"/>
</dbReference>
<reference evidence="2" key="1">
    <citation type="submission" date="2014-07" db="EMBL/GenBank/DDBJ databases">
        <title>Identification of a novel salt tolerance gene in wild soybean by whole-genome sequencing.</title>
        <authorList>
            <person name="Lam H.-M."/>
            <person name="Qi X."/>
            <person name="Li M.-W."/>
            <person name="Liu X."/>
            <person name="Xie M."/>
            <person name="Ni M."/>
            <person name="Xu X."/>
        </authorList>
    </citation>
    <scope>NUCLEOTIDE SEQUENCE [LARGE SCALE GENOMIC DNA]</scope>
    <source>
        <tissue evidence="2">Root</tissue>
    </source>
</reference>
<dbReference type="GO" id="GO:0004523">
    <property type="term" value="F:RNA-DNA hybrid ribonuclease activity"/>
    <property type="evidence" value="ECO:0007669"/>
    <property type="project" value="InterPro"/>
</dbReference>
<dbReference type="PANTHER" id="PTHR34023:SF4">
    <property type="entry name" value="RNASE H TYPE-1 DOMAIN-CONTAINING PROTEIN"/>
    <property type="match status" value="1"/>
</dbReference>
<evidence type="ECO:0000313" key="2">
    <source>
        <dbReference type="EMBL" id="KHN09106.1"/>
    </source>
</evidence>
<dbReference type="Proteomes" id="UP000053555">
    <property type="component" value="Unassembled WGS sequence"/>
</dbReference>
<name>A0A0B2PI73_GLYSO</name>
<sequence length="71" mass="8436">MFHQYFPTITLIHLSKQMDWEVTFVHVYREGNKCADWLAKTENSSQQDLIIHSARPYTKLTLVMPWVSQPK</sequence>
<organism evidence="2">
    <name type="scientific">Glycine soja</name>
    <name type="common">Wild soybean</name>
    <dbReference type="NCBI Taxonomy" id="3848"/>
    <lineage>
        <taxon>Eukaryota</taxon>
        <taxon>Viridiplantae</taxon>
        <taxon>Streptophyta</taxon>
        <taxon>Embryophyta</taxon>
        <taxon>Tracheophyta</taxon>
        <taxon>Spermatophyta</taxon>
        <taxon>Magnoliopsida</taxon>
        <taxon>eudicotyledons</taxon>
        <taxon>Gunneridae</taxon>
        <taxon>Pentapetalae</taxon>
        <taxon>rosids</taxon>
        <taxon>fabids</taxon>
        <taxon>Fabales</taxon>
        <taxon>Fabaceae</taxon>
        <taxon>Papilionoideae</taxon>
        <taxon>50 kb inversion clade</taxon>
        <taxon>NPAAA clade</taxon>
        <taxon>indigoferoid/millettioid clade</taxon>
        <taxon>Phaseoleae</taxon>
        <taxon>Glycine</taxon>
        <taxon>Glycine subgen. Soja</taxon>
    </lineage>
</organism>
<protein>
    <recommendedName>
        <fullName evidence="1">RNase H type-1 domain-containing protein</fullName>
    </recommendedName>
</protein>
<dbReference type="InterPro" id="IPR036397">
    <property type="entry name" value="RNaseH_sf"/>
</dbReference>
<dbReference type="GO" id="GO:0003676">
    <property type="term" value="F:nucleic acid binding"/>
    <property type="evidence" value="ECO:0007669"/>
    <property type="project" value="InterPro"/>
</dbReference>
<dbReference type="AlphaFoldDB" id="A0A0B2PI73"/>
<dbReference type="Pfam" id="PF13456">
    <property type="entry name" value="RVT_3"/>
    <property type="match status" value="1"/>
</dbReference>
<evidence type="ECO:0000259" key="1">
    <source>
        <dbReference type="Pfam" id="PF13456"/>
    </source>
</evidence>
<accession>A0A0B2PI73</accession>
<dbReference type="EMBL" id="KN665389">
    <property type="protein sequence ID" value="KHN09106.1"/>
    <property type="molecule type" value="Genomic_DNA"/>
</dbReference>
<proteinExistence type="predicted"/>
<dbReference type="Gene3D" id="3.30.420.10">
    <property type="entry name" value="Ribonuclease H-like superfamily/Ribonuclease H"/>
    <property type="match status" value="1"/>
</dbReference>
<dbReference type="CDD" id="cd06222">
    <property type="entry name" value="RNase_H_like"/>
    <property type="match status" value="1"/>
</dbReference>
<dbReference type="InterPro" id="IPR002156">
    <property type="entry name" value="RNaseH_domain"/>
</dbReference>
<gene>
    <name evidence="2" type="ORF">glysoja_034291</name>
</gene>
<feature type="domain" description="RNase H type-1" evidence="1">
    <location>
        <begin position="13"/>
        <end position="40"/>
    </location>
</feature>
<dbReference type="PANTHER" id="PTHR34023">
    <property type="entry name" value="RNASE H DOMAIN-CONTAINING PROTEIN"/>
    <property type="match status" value="1"/>
</dbReference>